<dbReference type="InParanoid" id="B9SMQ8"/>
<organism evidence="1 2">
    <name type="scientific">Ricinus communis</name>
    <name type="common">Castor bean</name>
    <dbReference type="NCBI Taxonomy" id="3988"/>
    <lineage>
        <taxon>Eukaryota</taxon>
        <taxon>Viridiplantae</taxon>
        <taxon>Streptophyta</taxon>
        <taxon>Embryophyta</taxon>
        <taxon>Tracheophyta</taxon>
        <taxon>Spermatophyta</taxon>
        <taxon>Magnoliopsida</taxon>
        <taxon>eudicotyledons</taxon>
        <taxon>Gunneridae</taxon>
        <taxon>Pentapetalae</taxon>
        <taxon>rosids</taxon>
        <taxon>fabids</taxon>
        <taxon>Malpighiales</taxon>
        <taxon>Euphorbiaceae</taxon>
        <taxon>Acalyphoideae</taxon>
        <taxon>Acalypheae</taxon>
        <taxon>Ricinus</taxon>
    </lineage>
</organism>
<name>B9SMQ8_RICCO</name>
<gene>
    <name evidence="1" type="ORF">RCOM_1627660</name>
</gene>
<evidence type="ECO:0000313" key="1">
    <source>
        <dbReference type="EMBL" id="EEF35121.1"/>
    </source>
</evidence>
<sequence>MKKHVSRNFVVPDAQSKGYFTRTQLWMISNFFWLTTRESTFVSSHAMDMSVYMRALFCRHTIFSRKVPLHWLIGKQGTVAGTDQLK</sequence>
<accession>B9SMQ8</accession>
<dbReference type="EMBL" id="EQ974037">
    <property type="protein sequence ID" value="EEF35121.1"/>
    <property type="molecule type" value="Genomic_DNA"/>
</dbReference>
<dbReference type="AlphaFoldDB" id="B9SMQ8"/>
<dbReference type="Proteomes" id="UP000008311">
    <property type="component" value="Unassembled WGS sequence"/>
</dbReference>
<reference evidence="2" key="1">
    <citation type="journal article" date="2010" name="Nat. Biotechnol.">
        <title>Draft genome sequence of the oilseed species Ricinus communis.</title>
        <authorList>
            <person name="Chan A.P."/>
            <person name="Crabtree J."/>
            <person name="Zhao Q."/>
            <person name="Lorenzi H."/>
            <person name="Orvis J."/>
            <person name="Puiu D."/>
            <person name="Melake-Berhan A."/>
            <person name="Jones K.M."/>
            <person name="Redman J."/>
            <person name="Chen G."/>
            <person name="Cahoon E.B."/>
            <person name="Gedil M."/>
            <person name="Stanke M."/>
            <person name="Haas B.J."/>
            <person name="Wortman J.R."/>
            <person name="Fraser-Liggett C.M."/>
            <person name="Ravel J."/>
            <person name="Rabinowicz P.D."/>
        </authorList>
    </citation>
    <scope>NUCLEOTIDE SEQUENCE [LARGE SCALE GENOMIC DNA]</scope>
    <source>
        <strain evidence="2">cv. Hale</strain>
    </source>
</reference>
<keyword evidence="2" id="KW-1185">Reference proteome</keyword>
<protein>
    <submittedName>
        <fullName evidence="1">Uncharacterized protein</fullName>
    </submittedName>
</protein>
<proteinExistence type="predicted"/>
<evidence type="ECO:0000313" key="2">
    <source>
        <dbReference type="Proteomes" id="UP000008311"/>
    </source>
</evidence>